<comment type="similarity">
    <text evidence="2">Belongs to the thiamine-monophosphate kinase family.</text>
</comment>
<keyword evidence="2 5" id="KW-0808">Transferase</keyword>
<name>A0A0D6EXL5_9PROT</name>
<feature type="binding site" evidence="2">
    <location>
        <position position="209"/>
    </location>
    <ligand>
        <name>ATP</name>
        <dbReference type="ChEBI" id="CHEBI:30616"/>
    </ligand>
</feature>
<dbReference type="GO" id="GO:0000287">
    <property type="term" value="F:magnesium ion binding"/>
    <property type="evidence" value="ECO:0007669"/>
    <property type="project" value="UniProtKB-UniRule"/>
</dbReference>
<evidence type="ECO:0000313" key="6">
    <source>
        <dbReference type="Proteomes" id="UP000064007"/>
    </source>
</evidence>
<keyword evidence="2" id="KW-0547">Nucleotide-binding</keyword>
<dbReference type="GO" id="GO:0009030">
    <property type="term" value="F:thiamine-phosphate kinase activity"/>
    <property type="evidence" value="ECO:0007669"/>
    <property type="project" value="UniProtKB-UniRule"/>
</dbReference>
<feature type="binding site" evidence="2">
    <location>
        <position position="42"/>
    </location>
    <ligand>
        <name>Mg(2+)</name>
        <dbReference type="ChEBI" id="CHEBI:18420"/>
        <label>1</label>
    </ligand>
</feature>
<dbReference type="GO" id="GO:0009228">
    <property type="term" value="P:thiamine biosynthetic process"/>
    <property type="evidence" value="ECO:0007669"/>
    <property type="project" value="UniProtKB-KW"/>
</dbReference>
<accession>A0A0D6EXL5</accession>
<feature type="binding site" evidence="2">
    <location>
        <position position="207"/>
    </location>
    <ligand>
        <name>Mg(2+)</name>
        <dbReference type="ChEBI" id="CHEBI:18420"/>
        <label>3</label>
    </ligand>
</feature>
<sequence length="314" mass="34419">MSSEFEIIDRYFKKKMKQTALGVGDDAAIINIKKNREIVISSDMLVENVHFLKNTNPARLGWKSLAVNLSDIAAMGATPRWATLSISLPKINHGWLKEFSKGFFKCADQFGIDLIGGDTTKGPLTISITTMGDIKKNKSLLRSGAKINDDIWVTGQLGMASMGLASLQGTLKLAPSLKVKCIKALETPTPKVLIGSHLSRYANSCIDISDGLVQDLKHVLKASTVGASLLLNEIPCDPFIHASKKYQFALNGGDDYELLFTAQKKHRLAIEKIAKKTDTAINIIGVITKNKNLKIMDQKGKSISFNKRGFDHFA</sequence>
<dbReference type="EC" id="2.7.4.16" evidence="2"/>
<dbReference type="NCBIfam" id="TIGR01379">
    <property type="entry name" value="thiL"/>
    <property type="match status" value="1"/>
</dbReference>
<comment type="pathway">
    <text evidence="2">Cofactor biosynthesis; thiamine diphosphate biosynthesis; thiamine diphosphate from thiamine phosphate: step 1/1.</text>
</comment>
<dbReference type="InterPro" id="IPR016188">
    <property type="entry name" value="PurM-like_N"/>
</dbReference>
<feature type="binding site" evidence="2">
    <location>
        <position position="71"/>
    </location>
    <ligand>
        <name>Mg(2+)</name>
        <dbReference type="ChEBI" id="CHEBI:18420"/>
        <label>2</label>
    </ligand>
</feature>
<dbReference type="InterPro" id="IPR036921">
    <property type="entry name" value="PurM-like_N_sf"/>
</dbReference>
<keyword evidence="6" id="KW-1185">Reference proteome</keyword>
<comment type="caution">
    <text evidence="2">Lacks conserved residue(s) required for the propagation of feature annotation.</text>
</comment>
<dbReference type="GO" id="GO:0005524">
    <property type="term" value="F:ATP binding"/>
    <property type="evidence" value="ECO:0007669"/>
    <property type="project" value="UniProtKB-UniRule"/>
</dbReference>
<dbReference type="HAMAP" id="MF_02128">
    <property type="entry name" value="TMP_kinase"/>
    <property type="match status" value="1"/>
</dbReference>
<dbReference type="SUPFAM" id="SSF55326">
    <property type="entry name" value="PurM N-terminal domain-like"/>
    <property type="match status" value="1"/>
</dbReference>
<protein>
    <recommendedName>
        <fullName evidence="2">Thiamine-monophosphate kinase</fullName>
        <shortName evidence="2">TMP kinase</shortName>
        <shortName evidence="2">Thiamine-phosphate kinase</shortName>
        <ecNumber evidence="2">2.7.4.16</ecNumber>
    </recommendedName>
</protein>
<proteinExistence type="inferred from homology"/>
<feature type="binding site" evidence="2">
    <location>
        <position position="71"/>
    </location>
    <ligand>
        <name>Mg(2+)</name>
        <dbReference type="ChEBI" id="CHEBI:18420"/>
        <label>4</label>
    </ligand>
</feature>
<feature type="binding site" evidence="2">
    <location>
        <position position="43"/>
    </location>
    <ligand>
        <name>Mg(2+)</name>
        <dbReference type="ChEBI" id="CHEBI:18420"/>
        <label>1</label>
    </ligand>
</feature>
<dbReference type="GO" id="GO:0009229">
    <property type="term" value="P:thiamine diphosphate biosynthetic process"/>
    <property type="evidence" value="ECO:0007669"/>
    <property type="project" value="UniProtKB-UniRule"/>
</dbReference>
<dbReference type="KEGG" id="mbat:BN1208_1117"/>
<comment type="miscellaneous">
    <text evidence="2">Reaction mechanism of ThiL seems to utilize a direct, inline transfer of the gamma-phosphate of ATP to TMP rather than a phosphorylated enzyme intermediate.</text>
</comment>
<feature type="binding site" evidence="2">
    <location>
        <position position="310"/>
    </location>
    <ligand>
        <name>substrate</name>
    </ligand>
</feature>
<feature type="domain" description="PurM-like N-terminal" evidence="3">
    <location>
        <begin position="24"/>
        <end position="132"/>
    </location>
</feature>
<feature type="binding site" evidence="2">
    <location>
        <position position="142"/>
    </location>
    <ligand>
        <name>ATP</name>
        <dbReference type="ChEBI" id="CHEBI:30616"/>
    </ligand>
</feature>
<gene>
    <name evidence="2 5" type="primary">thiL</name>
    <name evidence="5" type="ORF">BN1208_1117</name>
</gene>
<comment type="catalytic activity">
    <reaction evidence="2">
        <text>thiamine phosphate + ATP = thiamine diphosphate + ADP</text>
        <dbReference type="Rhea" id="RHEA:15913"/>
        <dbReference type="ChEBI" id="CHEBI:30616"/>
        <dbReference type="ChEBI" id="CHEBI:37575"/>
        <dbReference type="ChEBI" id="CHEBI:58937"/>
        <dbReference type="ChEBI" id="CHEBI:456216"/>
        <dbReference type="EC" id="2.7.4.16"/>
    </reaction>
</comment>
<dbReference type="SUPFAM" id="SSF56042">
    <property type="entry name" value="PurM C-terminal domain-like"/>
    <property type="match status" value="1"/>
</dbReference>
<evidence type="ECO:0000259" key="4">
    <source>
        <dbReference type="Pfam" id="PF02769"/>
    </source>
</evidence>
<reference evidence="6" key="1">
    <citation type="submission" date="2014-12" db="EMBL/GenBank/DDBJ databases">
        <authorList>
            <person name="Salcher M.M."/>
        </authorList>
    </citation>
    <scope>NUCLEOTIDE SEQUENCE [LARGE SCALE GENOMIC DNA]</scope>
    <source>
        <strain evidence="6">MMS-10A-171</strain>
    </source>
</reference>
<dbReference type="Pfam" id="PF00586">
    <property type="entry name" value="AIRS"/>
    <property type="match status" value="1"/>
</dbReference>
<keyword evidence="2" id="KW-0460">Magnesium</keyword>
<dbReference type="PIRSF" id="PIRSF005303">
    <property type="entry name" value="Thiam_monoph_kin"/>
    <property type="match status" value="1"/>
</dbReference>
<evidence type="ECO:0000256" key="2">
    <source>
        <dbReference type="HAMAP-Rule" id="MF_02128"/>
    </source>
</evidence>
<dbReference type="AlphaFoldDB" id="A0A0D6EXL5"/>
<keyword evidence="2" id="KW-0479">Metal-binding</keyword>
<dbReference type="STRING" id="1581557.BN1208_1117"/>
<dbReference type="HOGENOM" id="CLU_046964_3_0_4"/>
<evidence type="ECO:0000256" key="1">
    <source>
        <dbReference type="ARBA" id="ARBA00022977"/>
    </source>
</evidence>
<feature type="binding site" evidence="2">
    <location>
        <position position="41"/>
    </location>
    <ligand>
        <name>Mg(2+)</name>
        <dbReference type="ChEBI" id="CHEBI:18420"/>
        <label>4</label>
    </ligand>
</feature>
<dbReference type="EMBL" id="LN827929">
    <property type="protein sequence ID" value="CEZ19998.1"/>
    <property type="molecule type" value="Genomic_DNA"/>
</dbReference>
<feature type="binding site" evidence="2">
    <location>
        <begin position="117"/>
        <end position="118"/>
    </location>
    <ligand>
        <name>ATP</name>
        <dbReference type="ChEBI" id="CHEBI:30616"/>
    </ligand>
</feature>
<keyword evidence="1 2" id="KW-0784">Thiamine biosynthesis</keyword>
<dbReference type="OrthoDB" id="9802811at2"/>
<comment type="function">
    <text evidence="2">Catalyzes the ATP-dependent phosphorylation of thiamine-monophosphate (TMP) to form thiamine-pyrophosphate (TPP), the active form of vitamin B1.</text>
</comment>
<feature type="binding site" evidence="2">
    <location>
        <position position="254"/>
    </location>
    <ligand>
        <name>substrate</name>
    </ligand>
</feature>
<keyword evidence="2" id="KW-0067">ATP-binding</keyword>
<feature type="binding site" evidence="2">
    <location>
        <position position="26"/>
    </location>
    <ligand>
        <name>Mg(2+)</name>
        <dbReference type="ChEBI" id="CHEBI:18420"/>
        <label>3</label>
    </ligand>
</feature>
<dbReference type="InterPro" id="IPR010918">
    <property type="entry name" value="PurM-like_C_dom"/>
</dbReference>
<dbReference type="PANTHER" id="PTHR30270">
    <property type="entry name" value="THIAMINE-MONOPHOSPHATE KINASE"/>
    <property type="match status" value="1"/>
</dbReference>
<dbReference type="Pfam" id="PF02769">
    <property type="entry name" value="AIRS_C"/>
    <property type="match status" value="1"/>
</dbReference>
<dbReference type="CDD" id="cd02194">
    <property type="entry name" value="ThiL"/>
    <property type="match status" value="1"/>
</dbReference>
<feature type="domain" description="PurM-like C-terminal" evidence="4">
    <location>
        <begin position="149"/>
        <end position="296"/>
    </location>
</feature>
<feature type="binding site" evidence="2">
    <location>
        <position position="43"/>
    </location>
    <ligand>
        <name>Mg(2+)</name>
        <dbReference type="ChEBI" id="CHEBI:18420"/>
        <label>2</label>
    </ligand>
</feature>
<organism evidence="5 6">
    <name type="scientific">Candidatus Methylopumilus planktonicus</name>
    <dbReference type="NCBI Taxonomy" id="1581557"/>
    <lineage>
        <taxon>Bacteria</taxon>
        <taxon>Pseudomonadati</taxon>
        <taxon>Pseudomonadota</taxon>
        <taxon>Betaproteobacteria</taxon>
        <taxon>Nitrosomonadales</taxon>
        <taxon>Methylophilaceae</taxon>
        <taxon>Candidatus Methylopumilus</taxon>
    </lineage>
</organism>
<feature type="binding site" evidence="2">
    <location>
        <position position="210"/>
    </location>
    <ligand>
        <name>Mg(2+)</name>
        <dbReference type="ChEBI" id="CHEBI:18420"/>
        <label>5</label>
    </ligand>
</feature>
<keyword evidence="2 5" id="KW-0418">Kinase</keyword>
<dbReference type="Gene3D" id="3.30.1330.10">
    <property type="entry name" value="PurM-like, N-terminal domain"/>
    <property type="match status" value="1"/>
</dbReference>
<dbReference type="Proteomes" id="UP000064007">
    <property type="component" value="Chromosome 1"/>
</dbReference>
<dbReference type="PANTHER" id="PTHR30270:SF0">
    <property type="entry name" value="THIAMINE-MONOPHOSPHATE KINASE"/>
    <property type="match status" value="1"/>
</dbReference>
<feature type="binding site" evidence="2">
    <location>
        <position position="71"/>
    </location>
    <ligand>
        <name>Mg(2+)</name>
        <dbReference type="ChEBI" id="CHEBI:18420"/>
        <label>3</label>
    </ligand>
</feature>
<dbReference type="InterPro" id="IPR036676">
    <property type="entry name" value="PurM-like_C_sf"/>
</dbReference>
<dbReference type="RefSeq" id="WP_046488672.1">
    <property type="nucleotide sequence ID" value="NZ_LN827929.1"/>
</dbReference>
<evidence type="ECO:0000259" key="3">
    <source>
        <dbReference type="Pfam" id="PF00586"/>
    </source>
</evidence>
<dbReference type="UniPathway" id="UPA00060">
    <property type="reaction ID" value="UER00142"/>
</dbReference>
<evidence type="ECO:0000313" key="5">
    <source>
        <dbReference type="EMBL" id="CEZ19998.1"/>
    </source>
</evidence>
<dbReference type="Gene3D" id="3.90.650.10">
    <property type="entry name" value="PurM-like C-terminal domain"/>
    <property type="match status" value="1"/>
</dbReference>
<feature type="binding site" evidence="2">
    <location>
        <position position="118"/>
    </location>
    <ligand>
        <name>Mg(2+)</name>
        <dbReference type="ChEBI" id="CHEBI:18420"/>
        <label>1</label>
    </ligand>
</feature>
<dbReference type="InterPro" id="IPR006283">
    <property type="entry name" value="ThiL-like"/>
</dbReference>
<feature type="binding site" evidence="2">
    <location>
        <position position="50"/>
    </location>
    <ligand>
        <name>substrate</name>
    </ligand>
</feature>
<feature type="binding site" evidence="2">
    <location>
        <position position="26"/>
    </location>
    <ligand>
        <name>Mg(2+)</name>
        <dbReference type="ChEBI" id="CHEBI:18420"/>
        <label>4</label>
    </ligand>
</feature>